<evidence type="ECO:0000259" key="6">
    <source>
        <dbReference type="Pfam" id="PF24859"/>
    </source>
</evidence>
<dbReference type="eggNOG" id="COG3058">
    <property type="taxonomic scope" value="Bacteria"/>
</dbReference>
<dbReference type="AlphaFoldDB" id="C1DIE7"/>
<dbReference type="GO" id="GO:0008199">
    <property type="term" value="F:ferric iron binding"/>
    <property type="evidence" value="ECO:0007669"/>
    <property type="project" value="TreeGrafter"/>
</dbReference>
<dbReference type="RefSeq" id="WP_012699072.1">
    <property type="nucleotide sequence ID" value="NC_012560.1"/>
</dbReference>
<organism evidence="8 9">
    <name type="scientific">Azotobacter vinelandii (strain DJ / ATCC BAA-1303)</name>
    <dbReference type="NCBI Taxonomy" id="322710"/>
    <lineage>
        <taxon>Bacteria</taxon>
        <taxon>Pseudomonadati</taxon>
        <taxon>Pseudomonadota</taxon>
        <taxon>Gammaproteobacteria</taxon>
        <taxon>Pseudomonadales</taxon>
        <taxon>Pseudomonadaceae</taxon>
        <taxon>Azotobacter</taxon>
    </lineage>
</organism>
<sequence length="304" mass="32651">MNSIRLVADERPSGGVGAIVPLILPAAQPHYRRRAARLRQLAEGPPMADYLRFAAGIAEAQQQAAQALPLPEALAAGLPARLGGARPPLEAAGLPRERHWRELLQALFEQLRDASPTPAVAQTLAGLRGCDATALEKLADALLAGDYARVGSDRALFLWAALSLYWRQMAARLPAAGRAGVGEGRQFCPVCGSAPVASVIRGGAQSGLRYLHCGLCESRWHMVRTKCSNCEEGGRLDYWSLDSEQAAIRAESCGDCHGYLKVLHEDRDPQLEVIADDLASLALDAEVERQGFSRSGLNPFLFPG</sequence>
<dbReference type="OrthoDB" id="9794151at2"/>
<evidence type="ECO:0000256" key="4">
    <source>
        <dbReference type="HAMAP-Rule" id="MF_00611"/>
    </source>
</evidence>
<feature type="domain" description="FdhE C-terminal" evidence="7">
    <location>
        <begin position="226"/>
        <end position="301"/>
    </location>
</feature>
<comment type="similarity">
    <text evidence="3 4">Belongs to the FdhE family.</text>
</comment>
<dbReference type="EMBL" id="CP001157">
    <property type="protein sequence ID" value="ACO76644.1"/>
    <property type="molecule type" value="Genomic_DNA"/>
</dbReference>
<dbReference type="STRING" id="322710.Avin_03840"/>
<dbReference type="NCBIfam" id="TIGR01562">
    <property type="entry name" value="FdhE"/>
    <property type="match status" value="1"/>
</dbReference>
<feature type="domain" description="FdhE central" evidence="6">
    <location>
        <begin position="187"/>
        <end position="224"/>
    </location>
</feature>
<evidence type="ECO:0000313" key="8">
    <source>
        <dbReference type="EMBL" id="ACO76644.1"/>
    </source>
</evidence>
<dbReference type="PANTHER" id="PTHR37689:SF1">
    <property type="entry name" value="PROTEIN FDHE"/>
    <property type="match status" value="1"/>
</dbReference>
<keyword evidence="9" id="KW-1185">Reference proteome</keyword>
<dbReference type="Gene3D" id="3.90.1670.10">
    <property type="entry name" value="FdhE-like domain"/>
    <property type="match status" value="1"/>
</dbReference>
<dbReference type="FunFam" id="3.90.1670.10:FF:000001">
    <property type="entry name" value="Protein FdhE"/>
    <property type="match status" value="1"/>
</dbReference>
<dbReference type="CDD" id="cd16341">
    <property type="entry name" value="FdhE"/>
    <property type="match status" value="1"/>
</dbReference>
<accession>C1DIE7</accession>
<dbReference type="GO" id="GO:0005829">
    <property type="term" value="C:cytosol"/>
    <property type="evidence" value="ECO:0007669"/>
    <property type="project" value="TreeGrafter"/>
</dbReference>
<comment type="function">
    <text evidence="4">Necessary for formate dehydrogenase activity.</text>
</comment>
<dbReference type="GO" id="GO:0051604">
    <property type="term" value="P:protein maturation"/>
    <property type="evidence" value="ECO:0007669"/>
    <property type="project" value="TreeGrafter"/>
</dbReference>
<proteinExistence type="inferred from homology"/>
<dbReference type="Proteomes" id="UP000002424">
    <property type="component" value="Chromosome"/>
</dbReference>
<dbReference type="PIRSF" id="PIRSF018296">
    <property type="entry name" value="Format_dh_formtn"/>
    <property type="match status" value="1"/>
</dbReference>
<evidence type="ECO:0000259" key="5">
    <source>
        <dbReference type="Pfam" id="PF04216"/>
    </source>
</evidence>
<feature type="domain" description="FdhE N-terminal" evidence="5">
    <location>
        <begin position="21"/>
        <end position="181"/>
    </location>
</feature>
<dbReference type="HAMAP" id="MF_00611">
    <property type="entry name" value="FdeH"/>
    <property type="match status" value="1"/>
</dbReference>
<dbReference type="InterPro" id="IPR056774">
    <property type="entry name" value="FdhE_N"/>
</dbReference>
<keyword evidence="2 4" id="KW-0963">Cytoplasm</keyword>
<evidence type="ECO:0000256" key="1">
    <source>
        <dbReference type="ARBA" id="ARBA00004496"/>
    </source>
</evidence>
<dbReference type="InterPro" id="IPR056797">
    <property type="entry name" value="FdhE_central"/>
</dbReference>
<dbReference type="EnsemblBacteria" id="ACO76644">
    <property type="protein sequence ID" value="ACO76644"/>
    <property type="gene ID" value="Avin_03840"/>
</dbReference>
<dbReference type="SUPFAM" id="SSF144020">
    <property type="entry name" value="FdhE-like"/>
    <property type="match status" value="1"/>
</dbReference>
<comment type="subcellular location">
    <subcellularLocation>
        <location evidence="1 4">Cytoplasm</location>
    </subcellularLocation>
</comment>
<dbReference type="InterPro" id="IPR006452">
    <property type="entry name" value="Formate_DH_accessory"/>
</dbReference>
<evidence type="ECO:0000313" key="9">
    <source>
        <dbReference type="Proteomes" id="UP000002424"/>
    </source>
</evidence>
<gene>
    <name evidence="4 8" type="primary">fdhE</name>
    <name evidence="8" type="ordered locus">Avin_03840</name>
</gene>
<dbReference type="Pfam" id="PF24859">
    <property type="entry name" value="FdhE_central"/>
    <property type="match status" value="1"/>
</dbReference>
<protein>
    <recommendedName>
        <fullName evidence="4">Protein FdhE homolog</fullName>
    </recommendedName>
</protein>
<dbReference type="PANTHER" id="PTHR37689">
    <property type="entry name" value="PROTEIN FDHE"/>
    <property type="match status" value="1"/>
</dbReference>
<dbReference type="KEGG" id="avn:Avin_03840"/>
<evidence type="ECO:0000256" key="3">
    <source>
        <dbReference type="ARBA" id="ARBA00061033"/>
    </source>
</evidence>
<dbReference type="GeneID" id="88183829"/>
<dbReference type="InterPro" id="IPR056796">
    <property type="entry name" value="FdhE_C"/>
</dbReference>
<dbReference type="Pfam" id="PF24860">
    <property type="entry name" value="FdhE_C"/>
    <property type="match status" value="1"/>
</dbReference>
<dbReference type="Pfam" id="PF04216">
    <property type="entry name" value="FdhE_N"/>
    <property type="match status" value="1"/>
</dbReference>
<evidence type="ECO:0000259" key="7">
    <source>
        <dbReference type="Pfam" id="PF24860"/>
    </source>
</evidence>
<dbReference type="InterPro" id="IPR024064">
    <property type="entry name" value="FdhE-like_sf"/>
</dbReference>
<name>C1DIE7_AZOVD</name>
<reference evidence="8 9" key="1">
    <citation type="journal article" date="2009" name="J. Bacteriol.">
        <title>Genome sequence of Azotobacter vinelandii, an obligate aerobe specialized to support diverse anaerobic metabolic processes.</title>
        <authorList>
            <person name="Setubal J.C."/>
            <person name="dos Santos P."/>
            <person name="Goldman B.S."/>
            <person name="Ertesvag H."/>
            <person name="Espin G."/>
            <person name="Rubio L.M."/>
            <person name="Valla S."/>
            <person name="Almeida N.F."/>
            <person name="Balasubramanian D."/>
            <person name="Cromes L."/>
            <person name="Curatti L."/>
            <person name="Du Z."/>
            <person name="Godsy E."/>
            <person name="Goodner B."/>
            <person name="Hellner-Burris K."/>
            <person name="Hernandez J.A."/>
            <person name="Houmiel K."/>
            <person name="Imperial J."/>
            <person name="Kennedy C."/>
            <person name="Larson T.J."/>
            <person name="Latreille P."/>
            <person name="Ligon L.S."/>
            <person name="Lu J."/>
            <person name="Maerk M."/>
            <person name="Miller N.M."/>
            <person name="Norton S."/>
            <person name="O'Carroll I.P."/>
            <person name="Paulsen I."/>
            <person name="Raulfs E.C."/>
            <person name="Roemer R."/>
            <person name="Rosser J."/>
            <person name="Segura D."/>
            <person name="Slater S."/>
            <person name="Stricklin S.L."/>
            <person name="Studholme D.J."/>
            <person name="Sun J."/>
            <person name="Viana C.J."/>
            <person name="Wallin E."/>
            <person name="Wang B."/>
            <person name="Wheeler C."/>
            <person name="Zhu H."/>
            <person name="Dean D.R."/>
            <person name="Dixon R."/>
            <person name="Wood D."/>
        </authorList>
    </citation>
    <scope>NUCLEOTIDE SEQUENCE [LARGE SCALE GENOMIC DNA]</scope>
    <source>
        <strain evidence="9">DJ / ATCC BAA-1303</strain>
    </source>
</reference>
<dbReference type="HOGENOM" id="CLU_055275_0_0_6"/>
<evidence type="ECO:0000256" key="2">
    <source>
        <dbReference type="ARBA" id="ARBA00022490"/>
    </source>
</evidence>